<comment type="subcellular location">
    <subcellularLocation>
        <location evidence="1">Secreted</location>
        <location evidence="1">Cell wall</location>
    </subcellularLocation>
</comment>
<feature type="transmembrane region" description="Helical" evidence="14">
    <location>
        <begin position="12"/>
        <end position="30"/>
    </location>
</feature>
<organism evidence="15 16">
    <name type="scientific">Lithospermum erythrorhizon</name>
    <name type="common">Purple gromwell</name>
    <name type="synonym">Lithospermum officinale var. erythrorhizon</name>
    <dbReference type="NCBI Taxonomy" id="34254"/>
    <lineage>
        <taxon>Eukaryota</taxon>
        <taxon>Viridiplantae</taxon>
        <taxon>Streptophyta</taxon>
        <taxon>Embryophyta</taxon>
        <taxon>Tracheophyta</taxon>
        <taxon>Spermatophyta</taxon>
        <taxon>Magnoliopsida</taxon>
        <taxon>eudicotyledons</taxon>
        <taxon>Gunneridae</taxon>
        <taxon>Pentapetalae</taxon>
        <taxon>asterids</taxon>
        <taxon>lamiids</taxon>
        <taxon>Boraginales</taxon>
        <taxon>Boraginaceae</taxon>
        <taxon>Boraginoideae</taxon>
        <taxon>Lithospermeae</taxon>
        <taxon>Lithospermum</taxon>
    </lineage>
</organism>
<evidence type="ECO:0000256" key="4">
    <source>
        <dbReference type="ARBA" id="ARBA00022512"/>
    </source>
</evidence>
<dbReference type="AlphaFoldDB" id="A0AAV3RM40"/>
<evidence type="ECO:0000256" key="10">
    <source>
        <dbReference type="ARBA" id="ARBA00023316"/>
    </source>
</evidence>
<dbReference type="GO" id="GO:0004650">
    <property type="term" value="F:polygalacturonase activity"/>
    <property type="evidence" value="ECO:0007669"/>
    <property type="project" value="UniProtKB-EC"/>
</dbReference>
<dbReference type="PROSITE" id="PS00502">
    <property type="entry name" value="POLYGALACTURONASE"/>
    <property type="match status" value="1"/>
</dbReference>
<dbReference type="GO" id="GO:0005975">
    <property type="term" value="P:carbohydrate metabolic process"/>
    <property type="evidence" value="ECO:0007669"/>
    <property type="project" value="InterPro"/>
</dbReference>
<dbReference type="InterPro" id="IPR012334">
    <property type="entry name" value="Pectin_lyas_fold"/>
</dbReference>
<accession>A0AAV3RM40</accession>
<evidence type="ECO:0000256" key="7">
    <source>
        <dbReference type="ARBA" id="ARBA00022737"/>
    </source>
</evidence>
<keyword evidence="16" id="KW-1185">Reference proteome</keyword>
<dbReference type="Proteomes" id="UP001454036">
    <property type="component" value="Unassembled WGS sequence"/>
</dbReference>
<keyword evidence="9 13" id="KW-0326">Glycosidase</keyword>
<keyword evidence="6" id="KW-0732">Signal</keyword>
<keyword evidence="10" id="KW-0961">Cell wall biogenesis/degradation</keyword>
<dbReference type="Gene3D" id="2.160.20.10">
    <property type="entry name" value="Single-stranded right-handed beta-helix, Pectin lyase-like"/>
    <property type="match status" value="1"/>
</dbReference>
<keyword evidence="8 13" id="KW-0378">Hydrolase</keyword>
<gene>
    <name evidence="15" type="ORF">LIER_29851</name>
</gene>
<feature type="active site" evidence="12">
    <location>
        <position position="274"/>
    </location>
</feature>
<evidence type="ECO:0000256" key="9">
    <source>
        <dbReference type="ARBA" id="ARBA00023295"/>
    </source>
</evidence>
<dbReference type="SUPFAM" id="SSF51126">
    <property type="entry name" value="Pectin lyase-like"/>
    <property type="match status" value="1"/>
</dbReference>
<evidence type="ECO:0000256" key="5">
    <source>
        <dbReference type="ARBA" id="ARBA00022525"/>
    </source>
</evidence>
<protein>
    <recommendedName>
        <fullName evidence="3">endo-polygalacturonase</fullName>
        <ecNumber evidence="3">3.2.1.15</ecNumber>
    </recommendedName>
</protein>
<proteinExistence type="inferred from homology"/>
<dbReference type="InterPro" id="IPR000743">
    <property type="entry name" value="Glyco_hydro_28"/>
</dbReference>
<comment type="caution">
    <text evidence="15">The sequence shown here is derived from an EMBL/GenBank/DDBJ whole genome shotgun (WGS) entry which is preliminary data.</text>
</comment>
<evidence type="ECO:0000256" key="3">
    <source>
        <dbReference type="ARBA" id="ARBA00012736"/>
    </source>
</evidence>
<keyword evidence="5" id="KW-0964">Secreted</keyword>
<evidence type="ECO:0000256" key="13">
    <source>
        <dbReference type="RuleBase" id="RU361169"/>
    </source>
</evidence>
<keyword evidence="7" id="KW-0677">Repeat</keyword>
<keyword evidence="14" id="KW-0812">Transmembrane</keyword>
<evidence type="ECO:0000256" key="14">
    <source>
        <dbReference type="SAM" id="Phobius"/>
    </source>
</evidence>
<evidence type="ECO:0000256" key="11">
    <source>
        <dbReference type="ARBA" id="ARBA00034074"/>
    </source>
</evidence>
<comment type="similarity">
    <text evidence="2 13">Belongs to the glycosyl hydrolase 28 family.</text>
</comment>
<dbReference type="EMBL" id="BAABME010010423">
    <property type="protein sequence ID" value="GAA0178545.1"/>
    <property type="molecule type" value="Genomic_DNA"/>
</dbReference>
<dbReference type="FunFam" id="2.160.20.10:FF:000032">
    <property type="entry name" value="Pectin lyase-like superfamily protein"/>
    <property type="match status" value="1"/>
</dbReference>
<keyword evidence="14" id="KW-1133">Transmembrane helix</keyword>
<evidence type="ECO:0000256" key="1">
    <source>
        <dbReference type="ARBA" id="ARBA00004191"/>
    </source>
</evidence>
<dbReference type="PANTHER" id="PTHR31375">
    <property type="match status" value="1"/>
</dbReference>
<dbReference type="EC" id="3.2.1.15" evidence="3"/>
<evidence type="ECO:0000256" key="6">
    <source>
        <dbReference type="ARBA" id="ARBA00022729"/>
    </source>
</evidence>
<evidence type="ECO:0000256" key="12">
    <source>
        <dbReference type="PROSITE-ProRule" id="PRU10052"/>
    </source>
</evidence>
<dbReference type="Pfam" id="PF00295">
    <property type="entry name" value="Glyco_hydro_28"/>
    <property type="match status" value="1"/>
</dbReference>
<evidence type="ECO:0000256" key="8">
    <source>
        <dbReference type="ARBA" id="ARBA00022801"/>
    </source>
</evidence>
<keyword evidence="4" id="KW-0134">Cell wall</keyword>
<evidence type="ECO:0000313" key="16">
    <source>
        <dbReference type="Proteomes" id="UP001454036"/>
    </source>
</evidence>
<dbReference type="InterPro" id="IPR011050">
    <property type="entry name" value="Pectin_lyase_fold/virulence"/>
</dbReference>
<evidence type="ECO:0000256" key="2">
    <source>
        <dbReference type="ARBA" id="ARBA00008834"/>
    </source>
</evidence>
<dbReference type="SMART" id="SM00710">
    <property type="entry name" value="PbH1"/>
    <property type="match status" value="4"/>
</dbReference>
<sequence>MRSFFPHPSNHSILFILIILHIFVHLLLNIDSVDCFDPLIKLRTKGYLRKSSVELNVDDYGAKGDGVSDDTKIFRDIWKNACSLPSNPKIVVPTKKSYLVGPIEFPGPCKSKVTLKISGAIVAPKDPDVWNCSDTSKWIYFSRVKHLTVEGGGTINGMGQEWWSRSCKTNASNPCRHAPTAITFHKCNNLKVRKIMVLDSQQMHMSFTSCTKVAASHLNILAPGSSPNTDGIHISASSSVEVKESTISTGDDCISIVSNSSKICIKDISCGPGHGISIGSLGKGNSWDQVQDVTVSGVLLSNTDNGVRIKTWQGGSGYAKKITFQNIRMENVSNPIIIDQYYCDSKVPCSNQTLSVKIQDISFIDIKGTSASEEAIRFECSDTSPCKKLYLEDIQLQSCSENATTSFCWQASGSSSGQVSPPPCFASRDNGIQNYVMPTSLNSL</sequence>
<dbReference type="InterPro" id="IPR006626">
    <property type="entry name" value="PbH1"/>
</dbReference>
<evidence type="ECO:0000313" key="15">
    <source>
        <dbReference type="EMBL" id="GAA0178545.1"/>
    </source>
</evidence>
<reference evidence="15 16" key="1">
    <citation type="submission" date="2024-01" db="EMBL/GenBank/DDBJ databases">
        <title>The complete chloroplast genome sequence of Lithospermum erythrorhizon: insights into the phylogenetic relationship among Boraginaceae species and the maternal lineages of purple gromwells.</title>
        <authorList>
            <person name="Okada T."/>
            <person name="Watanabe K."/>
        </authorList>
    </citation>
    <scope>NUCLEOTIDE SEQUENCE [LARGE SCALE GENOMIC DNA]</scope>
</reference>
<keyword evidence="14" id="KW-0472">Membrane</keyword>
<name>A0AAV3RM40_LITER</name>
<comment type="catalytic activity">
    <reaction evidence="11">
        <text>(1,4-alpha-D-galacturonosyl)n+m + H2O = (1,4-alpha-D-galacturonosyl)n + (1,4-alpha-D-galacturonosyl)m.</text>
        <dbReference type="EC" id="3.2.1.15"/>
    </reaction>
</comment>
<dbReference type="GO" id="GO:0071555">
    <property type="term" value="P:cell wall organization"/>
    <property type="evidence" value="ECO:0007669"/>
    <property type="project" value="UniProtKB-KW"/>
</dbReference>